<feature type="coiled-coil region" evidence="1">
    <location>
        <begin position="348"/>
        <end position="382"/>
    </location>
</feature>
<name>A0A2D0ZM63_9CAUD</name>
<dbReference type="Proteomes" id="UP000231419">
    <property type="component" value="Segment"/>
</dbReference>
<dbReference type="Pfam" id="PF14550">
    <property type="entry name" value="Peptidase_S78_2"/>
    <property type="match status" value="1"/>
</dbReference>
<protein>
    <submittedName>
        <fullName evidence="4">Capsid maturation protease</fullName>
    </submittedName>
</protein>
<sequence length="437" mass="47606">MIVTMDRVQNALWNRDGSNVNLSFDMQKIADENERIVIGFATLDNLDLTSDIVTADASLKAFSRFRGNVRLQHDKSKPVGKVISFQPASYYDEATQMEYSGIQVAVRVSEGAEDVWKMCLDGTLTGFSIGGAVLKTSDLYREDIGKRVKVIEEYALLELSLVDSPANHLANIQIVKALSLDGMEKGYDSYNLFWCGIDRVATRSKNDSHVCPDCSTAMANMGSIEQNEDIKTQLDKVLKSLDIDMEGGQSNMADTTLTIEKGEDGAEIASVDEVSVTEGSVAAAPVEEAPEATEEATEEVATDEVAEGEGEDETPADANAEIKALIQQLAETVEASTGKVSKDATEIRAEVEKVSSELTGRFEKLEKELKTFQDAQDELKEKISTTTAGLEETRKRLDDAVEGTAMQKSVDVATTTKTPEAPKSKFQGLFSGDYGRE</sequence>
<accession>A0A2D0ZM63</accession>
<evidence type="ECO:0000256" key="1">
    <source>
        <dbReference type="SAM" id="Coils"/>
    </source>
</evidence>
<gene>
    <name evidence="4" type="ORF">SEA_TRINA_71</name>
</gene>
<reference evidence="5" key="1">
    <citation type="submission" date="2017-08" db="EMBL/GenBank/DDBJ databases">
        <authorList>
            <person name="de Groot N.N."/>
        </authorList>
    </citation>
    <scope>NUCLEOTIDE SEQUENCE [LARGE SCALE GENOMIC DNA]</scope>
</reference>
<keyword evidence="4" id="KW-0645">Protease</keyword>
<feature type="domain" description="Phage-like element PBSX protein XkdF" evidence="3">
    <location>
        <begin position="30"/>
        <end position="132"/>
    </location>
</feature>
<feature type="region of interest" description="Disordered" evidence="2">
    <location>
        <begin position="281"/>
        <end position="314"/>
    </location>
</feature>
<proteinExistence type="predicted"/>
<dbReference type="EMBL" id="MF668286">
    <property type="protein sequence ID" value="ASZ74885.1"/>
    <property type="molecule type" value="Genomic_DNA"/>
</dbReference>
<keyword evidence="1" id="KW-0175">Coiled coil</keyword>
<keyword evidence="5" id="KW-1185">Reference proteome</keyword>
<dbReference type="OrthoDB" id="3178at10239"/>
<evidence type="ECO:0000313" key="5">
    <source>
        <dbReference type="Proteomes" id="UP000231419"/>
    </source>
</evidence>
<evidence type="ECO:0000313" key="4">
    <source>
        <dbReference type="EMBL" id="ASZ74885.1"/>
    </source>
</evidence>
<evidence type="ECO:0000259" key="3">
    <source>
        <dbReference type="Pfam" id="PF14550"/>
    </source>
</evidence>
<feature type="compositionally biased region" description="Acidic residues" evidence="2">
    <location>
        <begin position="288"/>
        <end position="314"/>
    </location>
</feature>
<evidence type="ECO:0000256" key="2">
    <source>
        <dbReference type="SAM" id="MobiDB-lite"/>
    </source>
</evidence>
<feature type="region of interest" description="Disordered" evidence="2">
    <location>
        <begin position="383"/>
        <end position="437"/>
    </location>
</feature>
<keyword evidence="4" id="KW-0378">Hydrolase</keyword>
<organism evidence="4 5">
    <name type="scientific">Rhodococcus phage Trina</name>
    <dbReference type="NCBI Taxonomy" id="2027905"/>
    <lineage>
        <taxon>Viruses</taxon>
        <taxon>Duplodnaviria</taxon>
        <taxon>Heunggongvirae</taxon>
        <taxon>Uroviricota</taxon>
        <taxon>Caudoviricetes</taxon>
        <taxon>Trinavirus</taxon>
        <taxon>Trinavirus trina</taxon>
    </lineage>
</organism>
<dbReference type="GO" id="GO:0046797">
    <property type="term" value="P:viral procapsid maturation"/>
    <property type="evidence" value="ECO:0007669"/>
    <property type="project" value="UniProtKB-KW"/>
</dbReference>
<dbReference type="InterPro" id="IPR027924">
    <property type="entry name" value="XkdF"/>
</dbReference>
<dbReference type="GO" id="GO:0006508">
    <property type="term" value="P:proteolysis"/>
    <property type="evidence" value="ECO:0007669"/>
    <property type="project" value="UniProtKB-KW"/>
</dbReference>
<dbReference type="GO" id="GO:0008233">
    <property type="term" value="F:peptidase activity"/>
    <property type="evidence" value="ECO:0007669"/>
    <property type="project" value="UniProtKB-KW"/>
</dbReference>